<name>A0AAW1G0X2_ZOAVI</name>
<proteinExistence type="predicted"/>
<accession>A0AAW1G0X2</accession>
<dbReference type="Proteomes" id="UP001488805">
    <property type="component" value="Unassembled WGS sequence"/>
</dbReference>
<dbReference type="EMBL" id="JBCEZU010000013">
    <property type="protein sequence ID" value="KAK9540932.1"/>
    <property type="molecule type" value="Genomic_DNA"/>
</dbReference>
<sequence length="90" mass="10048">MKRDTGLSSHDLLWDEDREGRSRTRDSFAVSTNESRDLRVATSLFSQLGTAWLCREQIRSVTCSVCLGVLTPERASGGQLDQQQKPDPPP</sequence>
<dbReference type="AlphaFoldDB" id="A0AAW1G0X2"/>
<comment type="caution">
    <text evidence="2">The sequence shown here is derived from an EMBL/GenBank/DDBJ whole genome shotgun (WGS) entry which is preliminary data.</text>
</comment>
<feature type="region of interest" description="Disordered" evidence="1">
    <location>
        <begin position="1"/>
        <end position="31"/>
    </location>
</feature>
<evidence type="ECO:0000313" key="3">
    <source>
        <dbReference type="Proteomes" id="UP001488805"/>
    </source>
</evidence>
<keyword evidence="3" id="KW-1185">Reference proteome</keyword>
<gene>
    <name evidence="2" type="ORF">VZT92_003349</name>
</gene>
<protein>
    <submittedName>
        <fullName evidence="2">Uncharacterized protein</fullName>
    </submittedName>
</protein>
<organism evidence="2 3">
    <name type="scientific">Zoarces viviparus</name>
    <name type="common">Viviparous eelpout</name>
    <name type="synonym">Blennius viviparus</name>
    <dbReference type="NCBI Taxonomy" id="48416"/>
    <lineage>
        <taxon>Eukaryota</taxon>
        <taxon>Metazoa</taxon>
        <taxon>Chordata</taxon>
        <taxon>Craniata</taxon>
        <taxon>Vertebrata</taxon>
        <taxon>Euteleostomi</taxon>
        <taxon>Actinopterygii</taxon>
        <taxon>Neopterygii</taxon>
        <taxon>Teleostei</taxon>
        <taxon>Neoteleostei</taxon>
        <taxon>Acanthomorphata</taxon>
        <taxon>Eupercaria</taxon>
        <taxon>Perciformes</taxon>
        <taxon>Cottioidei</taxon>
        <taxon>Zoarcales</taxon>
        <taxon>Zoarcidae</taxon>
        <taxon>Zoarcinae</taxon>
        <taxon>Zoarces</taxon>
    </lineage>
</organism>
<evidence type="ECO:0000313" key="2">
    <source>
        <dbReference type="EMBL" id="KAK9540932.1"/>
    </source>
</evidence>
<evidence type="ECO:0000256" key="1">
    <source>
        <dbReference type="SAM" id="MobiDB-lite"/>
    </source>
</evidence>
<reference evidence="2 3" key="1">
    <citation type="journal article" date="2024" name="Genome Biol. Evol.">
        <title>Chromosome-level genome assembly of the viviparous eelpout Zoarces viviparus.</title>
        <authorList>
            <person name="Fuhrmann N."/>
            <person name="Brasseur M.V."/>
            <person name="Bakowski C.E."/>
            <person name="Podsiadlowski L."/>
            <person name="Prost S."/>
            <person name="Krehenwinkel H."/>
            <person name="Mayer C."/>
        </authorList>
    </citation>
    <scope>NUCLEOTIDE SEQUENCE [LARGE SCALE GENOMIC DNA]</scope>
    <source>
        <strain evidence="2">NO-MEL_2022_Ind0_liver</strain>
    </source>
</reference>
<feature type="compositionally biased region" description="Basic and acidic residues" evidence="1">
    <location>
        <begin position="12"/>
        <end position="26"/>
    </location>
</feature>